<dbReference type="SFLD" id="SFLDG01102">
    <property type="entry name" value="Uncharacterised_Radical_SAM_Su"/>
    <property type="match status" value="1"/>
</dbReference>
<gene>
    <name evidence="6" type="ORF">ERS852497_00742</name>
    <name evidence="5" type="ORF">T1815_17891</name>
</gene>
<evidence type="ECO:0000256" key="3">
    <source>
        <dbReference type="ARBA" id="ARBA00023004"/>
    </source>
</evidence>
<dbReference type="Proteomes" id="UP000095602">
    <property type="component" value="Unassembled WGS sequence"/>
</dbReference>
<dbReference type="SFLD" id="SFLDS00029">
    <property type="entry name" value="Radical_SAM"/>
    <property type="match status" value="1"/>
</dbReference>
<dbReference type="EMBL" id="CZAJ01000004">
    <property type="protein sequence ID" value="CUO76453.1"/>
    <property type="molecule type" value="Genomic_DNA"/>
</dbReference>
<keyword evidence="7" id="KW-1185">Reference proteome</keyword>
<reference evidence="5" key="1">
    <citation type="submission" date="2015-05" db="EMBL/GenBank/DDBJ databases">
        <authorList>
            <person name="Wang D.B."/>
            <person name="Wang M."/>
        </authorList>
    </citation>
    <scope>NUCLEOTIDE SEQUENCE [LARGE SCALE GENOMIC DNA]</scope>
    <source>
        <strain evidence="5">T1-815</strain>
    </source>
</reference>
<sequence>MLTSISADIMEKLKILSDAAKFDVACTSSGASRSGNGNDMGSAFASGICHSFTADGRCISLLKILFTNECIYDCKYCINRCTNDVERVTFTPEEVCNLTVEFYRRNYIEGLFLSSGIIESPEHTMQLLYTTLFLLRNKYHFNGYIHIKGIPGASSEVLEMIGYLCDRMSVNLELPTAEGLRAVAPNKARKNILTPMRFIQNGIKDSRMYHGNSSMKNRMYIDEQAYYEQMAEIKDSTARLSEYHRSLRVATDCGKADKLAEKSWGMGVQLDPGVVCETTDVSYGDGDYINNTGLSIKRPDRYYVPAGQSTQMIVGATGESDYQIISVAEAMYNRFDMKRVFYSAFVNVNMDESLPGIGQPPPLKREHRLYQADFLMRFYGFKAGELLSEDNQSFNDYIDPKCQWAVGHLECFPVEIMTADYYTLLRVPGIGTNSVRRIIKARKHAKLSFTDLKKMGVVLKRALYFITCDGRMMYNTKLDQSYITRHLIYNERPDTMLLADNKSCTYEQMSIFDFISE</sequence>
<evidence type="ECO:0000256" key="4">
    <source>
        <dbReference type="ARBA" id="ARBA00023014"/>
    </source>
</evidence>
<accession>A0A0M6WM69</accession>
<evidence type="ECO:0000313" key="7">
    <source>
        <dbReference type="Proteomes" id="UP000049472"/>
    </source>
</evidence>
<dbReference type="Proteomes" id="UP000049472">
    <property type="component" value="Unassembled WGS sequence"/>
</dbReference>
<evidence type="ECO:0000313" key="8">
    <source>
        <dbReference type="Proteomes" id="UP000095602"/>
    </source>
</evidence>
<evidence type="ECO:0000256" key="1">
    <source>
        <dbReference type="ARBA" id="ARBA00022691"/>
    </source>
</evidence>
<dbReference type="AlphaFoldDB" id="A0A0M6WM69"/>
<dbReference type="PANTHER" id="PTHR21180:SF9">
    <property type="entry name" value="TYPE II SECRETION SYSTEM PROTEIN K"/>
    <property type="match status" value="1"/>
</dbReference>
<dbReference type="CDD" id="cd01335">
    <property type="entry name" value="Radical_SAM"/>
    <property type="match status" value="1"/>
</dbReference>
<dbReference type="RefSeq" id="WP_055061935.1">
    <property type="nucleotide sequence ID" value="NZ_CVRQ01000020.1"/>
</dbReference>
<dbReference type="SUPFAM" id="SSF47781">
    <property type="entry name" value="RuvA domain 2-like"/>
    <property type="match status" value="1"/>
</dbReference>
<dbReference type="PANTHER" id="PTHR21180">
    <property type="entry name" value="ENDONUCLEASE/EXONUCLEASE/PHOSPHATASE FAMILY DOMAIN-CONTAINING PROTEIN 1"/>
    <property type="match status" value="1"/>
</dbReference>
<dbReference type="GO" id="GO:0051536">
    <property type="term" value="F:iron-sulfur cluster binding"/>
    <property type="evidence" value="ECO:0007669"/>
    <property type="project" value="UniProtKB-KW"/>
</dbReference>
<dbReference type="GO" id="GO:0003824">
    <property type="term" value="F:catalytic activity"/>
    <property type="evidence" value="ECO:0007669"/>
    <property type="project" value="InterPro"/>
</dbReference>
<protein>
    <submittedName>
        <fullName evidence="6">Putative DNA modification/repair radical SAM protein</fullName>
    </submittedName>
</protein>
<reference evidence="7" key="2">
    <citation type="submission" date="2015-05" db="EMBL/GenBank/DDBJ databases">
        <authorList>
            <consortium name="Pathogen Informatics"/>
        </authorList>
    </citation>
    <scope>NUCLEOTIDE SEQUENCE [LARGE SCALE GENOMIC DNA]</scope>
    <source>
        <strain evidence="6 8">2789STDY5834884</strain>
        <strain evidence="7">T1-815</strain>
    </source>
</reference>
<dbReference type="InterPro" id="IPR023874">
    <property type="entry name" value="DNA_rSAM_put"/>
</dbReference>
<proteinExistence type="predicted"/>
<keyword evidence="4" id="KW-0411">Iron-sulfur</keyword>
<dbReference type="InterPro" id="IPR013785">
    <property type="entry name" value="Aldolase_TIM"/>
</dbReference>
<keyword evidence="3" id="KW-0408">Iron</keyword>
<evidence type="ECO:0000313" key="6">
    <source>
        <dbReference type="EMBL" id="CUO76453.1"/>
    </source>
</evidence>
<name>A0A0M6WM69_9FIRM</name>
<dbReference type="InterPro" id="IPR058240">
    <property type="entry name" value="rSAM_sf"/>
</dbReference>
<dbReference type="InterPro" id="IPR010994">
    <property type="entry name" value="RuvA_2-like"/>
</dbReference>
<dbReference type="InterPro" id="IPR007197">
    <property type="entry name" value="rSAM"/>
</dbReference>
<dbReference type="SUPFAM" id="SSF102114">
    <property type="entry name" value="Radical SAM enzymes"/>
    <property type="match status" value="1"/>
</dbReference>
<keyword evidence="2" id="KW-0479">Metal-binding</keyword>
<dbReference type="InterPro" id="IPR051675">
    <property type="entry name" value="Endo/Exo/Phosphatase_dom_1"/>
</dbReference>
<dbReference type="GO" id="GO:0046872">
    <property type="term" value="F:metal ion binding"/>
    <property type="evidence" value="ECO:0007669"/>
    <property type="project" value="UniProtKB-KW"/>
</dbReference>
<dbReference type="NCBIfam" id="TIGR03916">
    <property type="entry name" value="rSAM_link_UDG"/>
    <property type="match status" value="1"/>
</dbReference>
<keyword evidence="1" id="KW-0949">S-adenosyl-L-methionine</keyword>
<evidence type="ECO:0000313" key="5">
    <source>
        <dbReference type="EMBL" id="CRL38278.1"/>
    </source>
</evidence>
<organism evidence="5 7">
    <name type="scientific">Agathobacter rectalis</name>
    <dbReference type="NCBI Taxonomy" id="39491"/>
    <lineage>
        <taxon>Bacteria</taxon>
        <taxon>Bacillati</taxon>
        <taxon>Bacillota</taxon>
        <taxon>Clostridia</taxon>
        <taxon>Lachnospirales</taxon>
        <taxon>Lachnospiraceae</taxon>
        <taxon>Agathobacter</taxon>
    </lineage>
</organism>
<dbReference type="EMBL" id="CVRQ01000020">
    <property type="protein sequence ID" value="CRL38278.1"/>
    <property type="molecule type" value="Genomic_DNA"/>
</dbReference>
<evidence type="ECO:0000256" key="2">
    <source>
        <dbReference type="ARBA" id="ARBA00022723"/>
    </source>
</evidence>
<dbReference type="Gene3D" id="3.20.20.70">
    <property type="entry name" value="Aldolase class I"/>
    <property type="match status" value="1"/>
</dbReference>